<comment type="caution">
    <text evidence="3">The sequence shown here is derived from an EMBL/GenBank/DDBJ whole genome shotgun (WGS) entry which is preliminary data.</text>
</comment>
<dbReference type="Gene3D" id="2.160.20.120">
    <property type="match status" value="1"/>
</dbReference>
<feature type="domain" description="Putative auto-transporter adhesin head GIN" evidence="2">
    <location>
        <begin position="176"/>
        <end position="251"/>
    </location>
</feature>
<gene>
    <name evidence="3" type="ORF">NX780_19440</name>
</gene>
<name>A0ABT2AQJ6_9BURK</name>
<evidence type="ECO:0000313" key="4">
    <source>
        <dbReference type="Proteomes" id="UP001206572"/>
    </source>
</evidence>
<dbReference type="InterPro" id="IPR021255">
    <property type="entry name" value="DUF2807"/>
</dbReference>
<dbReference type="Proteomes" id="UP001206572">
    <property type="component" value="Unassembled WGS sequence"/>
</dbReference>
<feature type="domain" description="Putative auto-transporter adhesin head GIN" evidence="2">
    <location>
        <begin position="53"/>
        <end position="173"/>
    </location>
</feature>
<dbReference type="PANTHER" id="PTHR39200">
    <property type="entry name" value="HYPOTHETICAL EXPORTED PROTEIN"/>
    <property type="match status" value="1"/>
</dbReference>
<keyword evidence="4" id="KW-1185">Reference proteome</keyword>
<dbReference type="RefSeq" id="WP_258829536.1">
    <property type="nucleotide sequence ID" value="NZ_JANUHA010000016.1"/>
</dbReference>
<evidence type="ECO:0000256" key="1">
    <source>
        <dbReference type="SAM" id="MobiDB-lite"/>
    </source>
</evidence>
<dbReference type="PANTHER" id="PTHR39200:SF1">
    <property type="entry name" value="AUTO-TRANSPORTER ADHESIN HEAD GIN DOMAIN-CONTAINING PROTEIN-RELATED"/>
    <property type="match status" value="1"/>
</dbReference>
<feature type="region of interest" description="Disordered" evidence="1">
    <location>
        <begin position="218"/>
        <end position="268"/>
    </location>
</feature>
<sequence length="268" mass="27736">MRTLLKVGFSLLLLAFVLIGLSYGMLRANGVAAAAEGRQLSTETREVPAGIKAVDLNGPIDLTLRYGAAPSLKVRGESRLLGNVDVTKDGEVLHIGIRGMVLRHRRPLEVELVLPGLNSVTVDGSGESTVNGFSGERIEVRMEGPGSLRFNGRFREVTASLSGSGELDLNGGAGIERFEASLTGSGSMTIVGSARELAASASGSGDLDARHLRAETVKVSQSGSGSSTVQARDTVTASVSGSGDIEVHGNPGERSVSRTGTGSVTFSE</sequence>
<reference evidence="3 4" key="1">
    <citation type="submission" date="2022-08" db="EMBL/GenBank/DDBJ databases">
        <title>Reclassification of Massilia species as members of the genera Telluria, Duganella, Pseudoduganella, Mokoshia gen. nov. and Zemynaea gen. nov. using orthogonal and non-orthogonal genome-based approaches.</title>
        <authorList>
            <person name="Bowman J.P."/>
        </authorList>
    </citation>
    <scope>NUCLEOTIDE SEQUENCE [LARGE SCALE GENOMIC DNA]</scope>
    <source>
        <strain evidence="3 4">JCM 31661</strain>
    </source>
</reference>
<evidence type="ECO:0000259" key="2">
    <source>
        <dbReference type="Pfam" id="PF10988"/>
    </source>
</evidence>
<dbReference type="EMBL" id="JANUHA010000016">
    <property type="protein sequence ID" value="MCS0598522.1"/>
    <property type="molecule type" value="Genomic_DNA"/>
</dbReference>
<feature type="compositionally biased region" description="Polar residues" evidence="1">
    <location>
        <begin position="231"/>
        <end position="241"/>
    </location>
</feature>
<evidence type="ECO:0000313" key="3">
    <source>
        <dbReference type="EMBL" id="MCS0598522.1"/>
    </source>
</evidence>
<proteinExistence type="predicted"/>
<feature type="compositionally biased region" description="Low complexity" evidence="1">
    <location>
        <begin position="218"/>
        <end position="230"/>
    </location>
</feature>
<protein>
    <submittedName>
        <fullName evidence="3">DUF2807 domain-containing protein</fullName>
    </submittedName>
</protein>
<dbReference type="Pfam" id="PF10988">
    <property type="entry name" value="DUF2807"/>
    <property type="match status" value="2"/>
</dbReference>
<accession>A0ABT2AQJ6</accession>
<organism evidence="3 4">
    <name type="scientific">Massilia agri</name>
    <dbReference type="NCBI Taxonomy" id="1886785"/>
    <lineage>
        <taxon>Bacteria</taxon>
        <taxon>Pseudomonadati</taxon>
        <taxon>Pseudomonadota</taxon>
        <taxon>Betaproteobacteria</taxon>
        <taxon>Burkholderiales</taxon>
        <taxon>Oxalobacteraceae</taxon>
        <taxon>Telluria group</taxon>
        <taxon>Massilia</taxon>
    </lineage>
</organism>
<feature type="compositionally biased region" description="Polar residues" evidence="1">
    <location>
        <begin position="257"/>
        <end position="268"/>
    </location>
</feature>